<evidence type="ECO:0000313" key="1">
    <source>
        <dbReference type="Proteomes" id="UP000887540"/>
    </source>
</evidence>
<dbReference type="InterPro" id="IPR052039">
    <property type="entry name" value="Caspase-related_regulators"/>
</dbReference>
<proteinExistence type="predicted"/>
<organism evidence="1 2">
    <name type="scientific">Acrobeloides nanus</name>
    <dbReference type="NCBI Taxonomy" id="290746"/>
    <lineage>
        <taxon>Eukaryota</taxon>
        <taxon>Metazoa</taxon>
        <taxon>Ecdysozoa</taxon>
        <taxon>Nematoda</taxon>
        <taxon>Chromadorea</taxon>
        <taxon>Rhabditida</taxon>
        <taxon>Tylenchina</taxon>
        <taxon>Cephalobomorpha</taxon>
        <taxon>Cephaloboidea</taxon>
        <taxon>Cephalobidae</taxon>
        <taxon>Acrobeloides</taxon>
    </lineage>
</organism>
<keyword evidence="1" id="KW-1185">Reference proteome</keyword>
<reference evidence="2" key="1">
    <citation type="submission" date="2022-11" db="UniProtKB">
        <authorList>
            <consortium name="WormBaseParasite"/>
        </authorList>
    </citation>
    <scope>IDENTIFICATION</scope>
</reference>
<dbReference type="Proteomes" id="UP000887540">
    <property type="component" value="Unplaced"/>
</dbReference>
<dbReference type="SUPFAM" id="SSF52129">
    <property type="entry name" value="Caspase-like"/>
    <property type="match status" value="1"/>
</dbReference>
<name>A0A914E3S3_9BILA</name>
<protein>
    <submittedName>
        <fullName evidence="2">Uncharacterized protein</fullName>
    </submittedName>
</protein>
<dbReference type="WBParaSite" id="ACRNAN_scaffold5594.g8334.t1">
    <property type="protein sequence ID" value="ACRNAN_scaffold5594.g8334.t1"/>
    <property type="gene ID" value="ACRNAN_scaffold5594.g8334"/>
</dbReference>
<dbReference type="PANTHER" id="PTHR22576">
    <property type="entry name" value="MUCOSA ASSOCIATED LYMPHOID TISSUE LYMPHOMA TRANSLOCATION PROTEIN 1/PARACASPASE"/>
    <property type="match status" value="1"/>
</dbReference>
<evidence type="ECO:0000313" key="2">
    <source>
        <dbReference type="WBParaSite" id="ACRNAN_scaffold5594.g8334.t1"/>
    </source>
</evidence>
<dbReference type="AlphaFoldDB" id="A0A914E3S3"/>
<dbReference type="PANTHER" id="PTHR22576:SF37">
    <property type="entry name" value="MUCOSA-ASSOCIATED LYMPHOID TISSUE LYMPHOMA TRANSLOCATION PROTEIN 1"/>
    <property type="match status" value="1"/>
</dbReference>
<dbReference type="InterPro" id="IPR029030">
    <property type="entry name" value="Caspase-like_dom_sf"/>
</dbReference>
<dbReference type="InterPro" id="IPR033540">
    <property type="entry name" value="MALT1_IG-like_dom_sf"/>
</dbReference>
<accession>A0A914E3S3</accession>
<dbReference type="Gene3D" id="3.40.50.1460">
    <property type="match status" value="1"/>
</dbReference>
<dbReference type="Gene3D" id="2.60.40.3360">
    <property type="match status" value="1"/>
</dbReference>
<sequence length="281" mass="32216">MDWVLSIFRDYTPALNLILLDICRKFLPANLDAFLKYSEQYRTDVKINRNTVYGYATSGGVGAYEVKGEVNGVFMKYLKNRIHHNLLVIDMLNKVFRDIEKDKKVRDVQIPELRSNLTLPRCLLDPLVFDGHTTSYDHHTMHWRLMHELPNPVHLVFAELKLMVTVWFDFCGHFTNKVYVFSSVGDMRLENDVDEAKKPSDYAQAHLAYLKFSQEVESSKAKLCSDDEEGISLCMLLSNLQRAKGELKCTVELKHLNDEDTVVASMEANLGHVLITRVTGG</sequence>